<dbReference type="OrthoDB" id="9802991at2"/>
<protein>
    <submittedName>
        <fullName evidence="7">MBL fold metallo-hydrolase</fullName>
    </submittedName>
</protein>
<comment type="cofactor">
    <cofactor evidence="1">
        <name>Zn(2+)</name>
        <dbReference type="ChEBI" id="CHEBI:29105"/>
    </cofactor>
</comment>
<evidence type="ECO:0000256" key="5">
    <source>
        <dbReference type="SAM" id="MobiDB-lite"/>
    </source>
</evidence>
<keyword evidence="4" id="KW-0862">Zinc</keyword>
<reference evidence="7 8" key="2">
    <citation type="submission" date="2018-12" db="EMBL/GenBank/DDBJ databases">
        <title>Nakamurella antarcticus sp. nov., isolated from Antarctica South Shetland Islands soil.</title>
        <authorList>
            <person name="Peng F."/>
        </authorList>
    </citation>
    <scope>NUCLEOTIDE SEQUENCE [LARGE SCALE GENOMIC DNA]</scope>
    <source>
        <strain evidence="7 8">S14-144</strain>
    </source>
</reference>
<dbReference type="KEGG" id="nak:EH165_05820"/>
<keyword evidence="2" id="KW-0479">Metal-binding</keyword>
<dbReference type="EMBL" id="CP034170">
    <property type="protein sequence ID" value="AZI57735.1"/>
    <property type="molecule type" value="Genomic_DNA"/>
</dbReference>
<dbReference type="InterPro" id="IPR001279">
    <property type="entry name" value="Metallo-B-lactamas"/>
</dbReference>
<keyword evidence="3 7" id="KW-0378">Hydrolase</keyword>
<sequence length="225" mass="23598">MLIAGFATGALQANCYVLALDEGAECVIVDPGEGALAYVKELVSDCSLRPVAAVLTHGHLDHAASLGAVCAEWAIPGYIHAADEYMLDDPMASLSPELRAMMAGQLMPNMRPADLRHLHPGADLCVAGLTLHVDHTPGHTGGGVVFRFDADVEAERPEVLLTGDTLFQGSIGRTDLPGGSMDELLLSLKTKLLTRPDDAMVLPGHGPSSTIGAERAENPFLANLA</sequence>
<evidence type="ECO:0000313" key="8">
    <source>
        <dbReference type="Proteomes" id="UP000268084"/>
    </source>
</evidence>
<evidence type="ECO:0000256" key="4">
    <source>
        <dbReference type="ARBA" id="ARBA00022833"/>
    </source>
</evidence>
<accession>A0A3G8ZLN3</accession>
<feature type="domain" description="Metallo-beta-lactamase" evidence="6">
    <location>
        <begin position="12"/>
        <end position="205"/>
    </location>
</feature>
<dbReference type="InterPro" id="IPR051453">
    <property type="entry name" value="MBL_Glyoxalase_II"/>
</dbReference>
<dbReference type="InterPro" id="IPR036866">
    <property type="entry name" value="RibonucZ/Hydroxyglut_hydro"/>
</dbReference>
<dbReference type="GO" id="GO:0016787">
    <property type="term" value="F:hydrolase activity"/>
    <property type="evidence" value="ECO:0007669"/>
    <property type="project" value="UniProtKB-KW"/>
</dbReference>
<dbReference type="Proteomes" id="UP000268084">
    <property type="component" value="Chromosome"/>
</dbReference>
<dbReference type="Pfam" id="PF00753">
    <property type="entry name" value="Lactamase_B"/>
    <property type="match status" value="1"/>
</dbReference>
<organism evidence="7 8">
    <name type="scientific">Nakamurella antarctica</name>
    <dbReference type="NCBI Taxonomy" id="1902245"/>
    <lineage>
        <taxon>Bacteria</taxon>
        <taxon>Bacillati</taxon>
        <taxon>Actinomycetota</taxon>
        <taxon>Actinomycetes</taxon>
        <taxon>Nakamurellales</taxon>
        <taxon>Nakamurellaceae</taxon>
        <taxon>Nakamurella</taxon>
    </lineage>
</organism>
<dbReference type="CDD" id="cd06262">
    <property type="entry name" value="metallo-hydrolase-like_MBL-fold"/>
    <property type="match status" value="1"/>
</dbReference>
<dbReference type="AlphaFoldDB" id="A0A3G8ZLN3"/>
<evidence type="ECO:0000256" key="2">
    <source>
        <dbReference type="ARBA" id="ARBA00022723"/>
    </source>
</evidence>
<dbReference type="Gene3D" id="3.60.15.10">
    <property type="entry name" value="Ribonuclease Z/Hydroxyacylglutathione hydrolase-like"/>
    <property type="match status" value="1"/>
</dbReference>
<dbReference type="SUPFAM" id="SSF56281">
    <property type="entry name" value="Metallo-hydrolase/oxidoreductase"/>
    <property type="match status" value="1"/>
</dbReference>
<dbReference type="RefSeq" id="WP_124798430.1">
    <property type="nucleotide sequence ID" value="NZ_CP034170.1"/>
</dbReference>
<dbReference type="PANTHER" id="PTHR46233:SF3">
    <property type="entry name" value="HYDROXYACYLGLUTATHIONE HYDROLASE GLOC"/>
    <property type="match status" value="1"/>
</dbReference>
<gene>
    <name evidence="7" type="ORF">EH165_05820</name>
</gene>
<evidence type="ECO:0000256" key="1">
    <source>
        <dbReference type="ARBA" id="ARBA00001947"/>
    </source>
</evidence>
<dbReference type="PANTHER" id="PTHR46233">
    <property type="entry name" value="HYDROXYACYLGLUTATHIONE HYDROLASE GLOC"/>
    <property type="match status" value="1"/>
</dbReference>
<evidence type="ECO:0000256" key="3">
    <source>
        <dbReference type="ARBA" id="ARBA00022801"/>
    </source>
</evidence>
<keyword evidence="8" id="KW-1185">Reference proteome</keyword>
<evidence type="ECO:0000313" key="7">
    <source>
        <dbReference type="EMBL" id="AZI57735.1"/>
    </source>
</evidence>
<name>A0A3G8ZLN3_9ACTN</name>
<proteinExistence type="predicted"/>
<evidence type="ECO:0000259" key="6">
    <source>
        <dbReference type="SMART" id="SM00849"/>
    </source>
</evidence>
<reference evidence="7 8" key="1">
    <citation type="submission" date="2018-11" db="EMBL/GenBank/DDBJ databases">
        <authorList>
            <person name="Da X."/>
        </authorList>
    </citation>
    <scope>NUCLEOTIDE SEQUENCE [LARGE SCALE GENOMIC DNA]</scope>
    <source>
        <strain evidence="7 8">S14-144</strain>
    </source>
</reference>
<dbReference type="SMART" id="SM00849">
    <property type="entry name" value="Lactamase_B"/>
    <property type="match status" value="1"/>
</dbReference>
<feature type="region of interest" description="Disordered" evidence="5">
    <location>
        <begin position="199"/>
        <end position="225"/>
    </location>
</feature>
<dbReference type="GO" id="GO:0046872">
    <property type="term" value="F:metal ion binding"/>
    <property type="evidence" value="ECO:0007669"/>
    <property type="project" value="UniProtKB-KW"/>
</dbReference>